<accession>A3DHJ6</accession>
<dbReference type="PANTHER" id="PTHR12993:SF11">
    <property type="entry name" value="N-ACETYLGLUCOSAMINYL-PHOSPHATIDYLINOSITOL DE-N-ACETYLASE"/>
    <property type="match status" value="1"/>
</dbReference>
<dbReference type="AlphaFoldDB" id="A3DHJ6"/>
<dbReference type="SUPFAM" id="SSF102588">
    <property type="entry name" value="LmbE-like"/>
    <property type="match status" value="1"/>
</dbReference>
<dbReference type="OrthoDB" id="9815144at2"/>
<evidence type="ECO:0000313" key="2">
    <source>
        <dbReference type="Proteomes" id="UP000002145"/>
    </source>
</evidence>
<keyword evidence="2" id="KW-1185">Reference proteome</keyword>
<reference evidence="1 2" key="2">
    <citation type="journal article" date="2013" name="Biotechnol. Biofuels">
        <title>Global transcriptome analysis of Clostridium thermocellum ATCC 27405 during growth on dilute acid pretreated Populus and switchgrass.</title>
        <authorList>
            <person name="Wilson C.M."/>
            <person name="Rodriguez M.Jr."/>
            <person name="Johnson C.M."/>
            <person name="Martin S.L."/>
            <person name="Chu T.M."/>
            <person name="Wolfinger R.D."/>
            <person name="Hauser L.J."/>
            <person name="Land M.L."/>
            <person name="Klingeman D.M."/>
            <person name="Syed M.H."/>
            <person name="Ragauskas A.J."/>
            <person name="Tschaplinski T.J."/>
            <person name="Mielenz J.R."/>
            <person name="Brown S.D."/>
        </authorList>
    </citation>
    <scope>NUCLEOTIDE SEQUENCE [LARGE SCALE GENOMIC DNA]</scope>
    <source>
        <strain evidence="2">ATCC 27405 / DSM 1237 / JCM 9322 / NBRC 103400 / NCIMB 10682 / NRRL B-4536 / VPI 7372</strain>
    </source>
</reference>
<sequence>MSNILVVAAHPDDELLGVGGTICRHVNNGDVADCLILGEGMTSRAEKREDWDKNTLSELKSQTLKAAEILGFRNVYFSDFPDNRFDSVDLLDIIKEVDKYIQRLKPQIIYTHHYGDLNIDHRRTFEAVITASRPVGEYPVKEIYCFETPSSTEWNFKYGGNVFKPNVFIGIDDTIDAKLKAMECYKSEIRDYPHPRSIKALEIIAARWGTVVGKKYAEAFELIRKVV</sequence>
<evidence type="ECO:0000313" key="1">
    <source>
        <dbReference type="EMBL" id="ABN53425.1"/>
    </source>
</evidence>
<organism evidence="1 2">
    <name type="scientific">Acetivibrio thermocellus (strain ATCC 27405 / DSM 1237 / JCM 9322 / NBRC 103400 / NCIMB 10682 / NRRL B-4536 / VPI 7372)</name>
    <name type="common">Clostridium thermocellum</name>
    <dbReference type="NCBI Taxonomy" id="203119"/>
    <lineage>
        <taxon>Bacteria</taxon>
        <taxon>Bacillati</taxon>
        <taxon>Bacillota</taxon>
        <taxon>Clostridia</taxon>
        <taxon>Eubacteriales</taxon>
        <taxon>Oscillospiraceae</taxon>
        <taxon>Acetivibrio</taxon>
    </lineage>
</organism>
<protein>
    <submittedName>
        <fullName evidence="1">LmbE family protein</fullName>
    </submittedName>
</protein>
<dbReference type="HOGENOM" id="CLU_049311_6_0_9"/>
<dbReference type="PANTHER" id="PTHR12993">
    <property type="entry name" value="N-ACETYLGLUCOSAMINYL-PHOSPHATIDYLINOSITOL DE-N-ACETYLASE-RELATED"/>
    <property type="match status" value="1"/>
</dbReference>
<dbReference type="Proteomes" id="UP000002145">
    <property type="component" value="Chromosome"/>
</dbReference>
<dbReference type="Gene3D" id="3.40.50.10320">
    <property type="entry name" value="LmbE-like"/>
    <property type="match status" value="1"/>
</dbReference>
<dbReference type="KEGG" id="cth:Cthe_2223"/>
<dbReference type="GeneID" id="35804135"/>
<gene>
    <name evidence="1" type="ordered locus">Cthe_2223</name>
</gene>
<proteinExistence type="predicted"/>
<dbReference type="RefSeq" id="WP_020457742.1">
    <property type="nucleotide sequence ID" value="NC_009012.1"/>
</dbReference>
<dbReference type="GO" id="GO:0016811">
    <property type="term" value="F:hydrolase activity, acting on carbon-nitrogen (but not peptide) bonds, in linear amides"/>
    <property type="evidence" value="ECO:0007669"/>
    <property type="project" value="TreeGrafter"/>
</dbReference>
<dbReference type="STRING" id="203119.Cthe_2223"/>
<dbReference type="Pfam" id="PF02585">
    <property type="entry name" value="PIG-L"/>
    <property type="match status" value="1"/>
</dbReference>
<dbReference type="InterPro" id="IPR024078">
    <property type="entry name" value="LmbE-like_dom_sf"/>
</dbReference>
<dbReference type="eggNOG" id="COG2120">
    <property type="taxonomic scope" value="Bacteria"/>
</dbReference>
<reference evidence="2" key="1">
    <citation type="submission" date="2007-02" db="EMBL/GenBank/DDBJ databases">
        <title>Complete sequence of Clostridium thermocellum ATCC 27405.</title>
        <authorList>
            <consortium name="US DOE Joint Genome Institute"/>
            <person name="Copeland A."/>
            <person name="Lucas S."/>
            <person name="Lapidus A."/>
            <person name="Barry K."/>
            <person name="Detter J.C."/>
            <person name="Glavina del Rio T."/>
            <person name="Hammon N."/>
            <person name="Israni S."/>
            <person name="Dalin E."/>
            <person name="Tice H."/>
            <person name="Pitluck S."/>
            <person name="Chertkov O."/>
            <person name="Brettin T."/>
            <person name="Bruce D."/>
            <person name="Han C."/>
            <person name="Tapia R."/>
            <person name="Gilna P."/>
            <person name="Schmutz J."/>
            <person name="Larimer F."/>
            <person name="Land M."/>
            <person name="Hauser L."/>
            <person name="Kyrpides N."/>
            <person name="Mikhailova N."/>
            <person name="Wu J.H.D."/>
            <person name="Newcomb M."/>
            <person name="Richardson P."/>
        </authorList>
    </citation>
    <scope>NUCLEOTIDE SEQUENCE [LARGE SCALE GENOMIC DNA]</scope>
    <source>
        <strain evidence="2">ATCC 27405 / DSM 1237 / JCM 9322 / NBRC 103400 / NCIMB 10682 / NRRL B-4536 / VPI 7372</strain>
    </source>
</reference>
<dbReference type="EMBL" id="CP000568">
    <property type="protein sequence ID" value="ABN53425.1"/>
    <property type="molecule type" value="Genomic_DNA"/>
</dbReference>
<dbReference type="InterPro" id="IPR003737">
    <property type="entry name" value="GlcNAc_PI_deacetylase-related"/>
</dbReference>
<name>A3DHJ6_ACET2</name>